<accession>H6N6F6</accession>
<dbReference type="KEGG" id="mhe:MHC_01810"/>
<feature type="compositionally biased region" description="Basic and acidic residues" evidence="1">
    <location>
        <begin position="106"/>
        <end position="118"/>
    </location>
</feature>
<dbReference type="Proteomes" id="UP000009135">
    <property type="component" value="Chromosome"/>
</dbReference>
<evidence type="ECO:0000313" key="2">
    <source>
        <dbReference type="EMBL" id="AEW45228.1"/>
    </source>
</evidence>
<sequence length="124" mass="13439">MAFTPKLLLGGGVLGGVSVGLGIGELTSGAGKVKTPSRRSIAQECRLHELIGIAKGEFKPITKDEIRKRVADEKGDFGPIETACLANVGGDIFVSKKNGKWGYHQQDQDSQDHKDKFQRYLGNR</sequence>
<evidence type="ECO:0000313" key="3">
    <source>
        <dbReference type="Proteomes" id="UP000009135"/>
    </source>
</evidence>
<dbReference type="EMBL" id="CP003199">
    <property type="protein sequence ID" value="AEW45228.1"/>
    <property type="molecule type" value="Genomic_DNA"/>
</dbReference>
<name>H6N6F6_MYCHN</name>
<protein>
    <submittedName>
        <fullName evidence="2">Uncharacterized protein</fullName>
    </submittedName>
</protein>
<proteinExistence type="predicted"/>
<dbReference type="OrthoDB" id="403327at2"/>
<feature type="region of interest" description="Disordered" evidence="1">
    <location>
        <begin position="102"/>
        <end position="124"/>
    </location>
</feature>
<dbReference type="HOGENOM" id="CLU_154533_0_0_14"/>
<keyword evidence="3" id="KW-1185">Reference proteome</keyword>
<reference evidence="2 3" key="1">
    <citation type="journal article" date="2012" name="J. Bacteriol.">
        <title>Complete genome sequence of Mycoplasma haemocanis strain Illinois.</title>
        <authorList>
            <person name="do Nascimento N.C."/>
            <person name="Guimaraes A.M."/>
            <person name="Santos A.P."/>
            <person name="Sanmiguel P.J."/>
            <person name="Messick J.B."/>
        </authorList>
    </citation>
    <scope>NUCLEOTIDE SEQUENCE [LARGE SCALE GENOMIC DNA]</scope>
    <source>
        <strain evidence="2 3">Illinois</strain>
    </source>
</reference>
<evidence type="ECO:0000256" key="1">
    <source>
        <dbReference type="SAM" id="MobiDB-lite"/>
    </source>
</evidence>
<organism evidence="2 3">
    <name type="scientific">Mycoplasma haemocanis (strain Illinois)</name>
    <dbReference type="NCBI Taxonomy" id="1111676"/>
    <lineage>
        <taxon>Bacteria</taxon>
        <taxon>Bacillati</taxon>
        <taxon>Mycoplasmatota</taxon>
        <taxon>Mollicutes</taxon>
        <taxon>Mycoplasmataceae</taxon>
        <taxon>Mycoplasma</taxon>
    </lineage>
</organism>
<gene>
    <name evidence="2" type="ordered locus">MHC_01810</name>
</gene>
<dbReference type="AlphaFoldDB" id="H6N6F6"/>
<dbReference type="STRING" id="1111676.MHC_01810"/>